<organism evidence="2 3">
    <name type="scientific">Riccia fluitans</name>
    <dbReference type="NCBI Taxonomy" id="41844"/>
    <lineage>
        <taxon>Eukaryota</taxon>
        <taxon>Viridiplantae</taxon>
        <taxon>Streptophyta</taxon>
        <taxon>Embryophyta</taxon>
        <taxon>Marchantiophyta</taxon>
        <taxon>Marchantiopsida</taxon>
        <taxon>Marchantiidae</taxon>
        <taxon>Marchantiales</taxon>
        <taxon>Ricciaceae</taxon>
        <taxon>Riccia</taxon>
    </lineage>
</organism>
<proteinExistence type="predicted"/>
<feature type="region of interest" description="Disordered" evidence="1">
    <location>
        <begin position="242"/>
        <end position="290"/>
    </location>
</feature>
<dbReference type="PANTHER" id="PTHR33621:SF2">
    <property type="entry name" value="RIBOSOMAL L1 DOMAIN-CONTAINING PROTEIN"/>
    <property type="match status" value="1"/>
</dbReference>
<evidence type="ECO:0000313" key="3">
    <source>
        <dbReference type="Proteomes" id="UP001605036"/>
    </source>
</evidence>
<accession>A0ABD1ZPB6</accession>
<dbReference type="AlphaFoldDB" id="A0ABD1ZPB6"/>
<evidence type="ECO:0000313" key="2">
    <source>
        <dbReference type="EMBL" id="KAL2652736.1"/>
    </source>
</evidence>
<evidence type="ECO:0000256" key="1">
    <source>
        <dbReference type="SAM" id="MobiDB-lite"/>
    </source>
</evidence>
<feature type="compositionally biased region" description="Basic and acidic residues" evidence="1">
    <location>
        <begin position="707"/>
        <end position="731"/>
    </location>
</feature>
<reference evidence="2 3" key="1">
    <citation type="submission" date="2024-09" db="EMBL/GenBank/DDBJ databases">
        <title>Chromosome-scale assembly of Riccia fluitans.</title>
        <authorList>
            <person name="Paukszto L."/>
            <person name="Sawicki J."/>
            <person name="Karawczyk K."/>
            <person name="Piernik-Szablinska J."/>
            <person name="Szczecinska M."/>
            <person name="Mazdziarz M."/>
        </authorList>
    </citation>
    <scope>NUCLEOTIDE SEQUENCE [LARGE SCALE GENOMIC DNA]</scope>
    <source>
        <strain evidence="2">Rf_01</strain>
        <tissue evidence="2">Aerial parts of the thallus</tissue>
    </source>
</reference>
<gene>
    <name evidence="2" type="ORF">R1flu_020864</name>
</gene>
<comment type="caution">
    <text evidence="2">The sequence shown here is derived from an EMBL/GenBank/DDBJ whole genome shotgun (WGS) entry which is preliminary data.</text>
</comment>
<name>A0ABD1ZPB6_9MARC</name>
<dbReference type="Proteomes" id="UP001605036">
    <property type="component" value="Unassembled WGS sequence"/>
</dbReference>
<feature type="compositionally biased region" description="Polar residues" evidence="1">
    <location>
        <begin position="275"/>
        <end position="289"/>
    </location>
</feature>
<feature type="compositionally biased region" description="Basic and acidic residues" evidence="1">
    <location>
        <begin position="754"/>
        <end position="764"/>
    </location>
</feature>
<keyword evidence="3" id="KW-1185">Reference proteome</keyword>
<feature type="region of interest" description="Disordered" evidence="1">
    <location>
        <begin position="114"/>
        <end position="137"/>
    </location>
</feature>
<feature type="region of interest" description="Disordered" evidence="1">
    <location>
        <begin position="151"/>
        <end position="191"/>
    </location>
</feature>
<protein>
    <submittedName>
        <fullName evidence="2">Uncharacterized protein</fullName>
    </submittedName>
</protein>
<dbReference type="EMBL" id="JBHFFA010000001">
    <property type="protein sequence ID" value="KAL2652736.1"/>
    <property type="molecule type" value="Genomic_DNA"/>
</dbReference>
<feature type="region of interest" description="Disordered" evidence="1">
    <location>
        <begin position="618"/>
        <end position="641"/>
    </location>
</feature>
<feature type="compositionally biased region" description="Polar residues" evidence="1">
    <location>
        <begin position="672"/>
        <end position="687"/>
    </location>
</feature>
<feature type="compositionally biased region" description="Basic and acidic residues" evidence="1">
    <location>
        <begin position="822"/>
        <end position="832"/>
    </location>
</feature>
<feature type="region of interest" description="Disordered" evidence="1">
    <location>
        <begin position="811"/>
        <end position="844"/>
    </location>
</feature>
<feature type="compositionally biased region" description="Basic and acidic residues" evidence="1">
    <location>
        <begin position="621"/>
        <end position="637"/>
    </location>
</feature>
<feature type="region of interest" description="Disordered" evidence="1">
    <location>
        <begin position="667"/>
        <end position="769"/>
    </location>
</feature>
<sequence>MAGRRKSVGPINYHELPRRKLQSLCKKYGFPANKTNVAMADALTALLNAPDRLGMRIDSPAVSSGRSSFYSSSCEVGDSPMVSPGVDSLPSISESRPELFRNLRITRLPEIMEDESPSEEVTVNPAEELSSRGDKEELFTSSVTTMITDISTSAAESVNLDGNLKDRDGGATEGEEALTSTPSEVGSGLEKEVKEMECRGDLKPGEGSSQDFLAVERSDIVETGSDELGVTAGSMLGDEATEADCDDRCTPHDGTSACDSLVGQNETGTKESDETVSPETESVENSGLITDSCVETLVSISEVTRESPVRQPDEMMTDVSDIKLKEAESAVELTEAGKTTASSSENEDNHSLDESQRVEEDVAAERIAAGGEATCFADNVMEATSNSELGCEAVGTGVDTPLPLSVMPHSAASDLSVSNRDGVRLVVELNKIGFPRLDMFETDGEIKISTHTSDGMKGKAASQGQAFQETDHFRSVWPQDESYGFKCLNPATLSPRVKRSLGIDIPKVPVPRLALLKLTRAASFTVNEIDIDSNPYNPPSFSADVSAAPLAPLKAAESAIAMEVEMVTTLEAETASLPDVEKSLETMEFTSASEENVERSDPCSPVPGHVKQILNLIESNSSEKEPAGTSRKDDYKQSHMVRSSRIAADIERASKLGKAKRAAILAGKRSLWPSTNPPDSQQESQPNNKEHDTSPCTGAGLPIANEGVRKFGEYDRGDPAEALVRPEKSEGESVCPRPTAEIIEADTLGSPQHNQRDAENDHSESSVSPLQLCDVSSVILKRYCSPVEITEETVVAGSSTRDGEAKVLPEEEKFGATGTPEGEEKLSAKEDVVDGDSTIRPSESASGAGLLTIKYVEIPRPMETNVECSPISELSWIRKATNLPTPKSQKLIEKVKRPASANLRKFEMLERAALNAAKKHRTPKKTSSAKVEVSDVVGKLTNSAASIEGQESAESLVDMEMGELNPAAVFLNSSKTPEKSTSPLGIRDCNRECGPLTLQPRSVSPKSPAIISLDAILQENCQESCKENVLGKESQRLRRHQDGYKTPLTGRSKQKALRAAELNAASQRVKLLKQRRGIEEEEETVSNTASPLKNSLIGRFL</sequence>
<dbReference type="PANTHER" id="PTHR33621">
    <property type="entry name" value="ASPARTIC/GLUTAMIC ACID-RICH PROTEIN"/>
    <property type="match status" value="1"/>
</dbReference>
<feature type="region of interest" description="Disordered" evidence="1">
    <location>
        <begin position="331"/>
        <end position="358"/>
    </location>
</feature>
<feature type="compositionally biased region" description="Basic and acidic residues" evidence="1">
    <location>
        <begin position="347"/>
        <end position="358"/>
    </location>
</feature>